<dbReference type="InterPro" id="IPR013087">
    <property type="entry name" value="Znf_C2H2_type"/>
</dbReference>
<dbReference type="EnsemblMetazoa" id="PPA25235.1">
    <property type="protein sequence ID" value="PPA25235.1"/>
    <property type="gene ID" value="WBGene00114789"/>
</dbReference>
<dbReference type="Proteomes" id="UP000005239">
    <property type="component" value="Unassembled WGS sequence"/>
</dbReference>
<dbReference type="PANTHER" id="PTHR33936">
    <property type="entry name" value="PROTEIN CBG17840"/>
    <property type="match status" value="1"/>
</dbReference>
<name>A0A2A6CIW5_PRIPA</name>
<reference evidence="1" key="2">
    <citation type="submission" date="2022-06" db="UniProtKB">
        <authorList>
            <consortium name="EnsemblMetazoa"/>
        </authorList>
    </citation>
    <scope>IDENTIFICATION</scope>
    <source>
        <strain evidence="1">PS312</strain>
    </source>
</reference>
<protein>
    <submittedName>
        <fullName evidence="1">Ztf-17</fullName>
    </submittedName>
</protein>
<dbReference type="PROSITE" id="PS50157">
    <property type="entry name" value="ZINC_FINGER_C2H2_2"/>
    <property type="match status" value="1"/>
</dbReference>
<dbReference type="AlphaFoldDB" id="A0A2A6CIW5"/>
<sequence length="385" mass="43938">MEARRTVYNNRAPHSPYQNNNPINTLVRKKYLINAPRPGMKSDVFRGIDALNELKKATDSSSKRSMVEDVPILLQSRNRRVIKFVPRIVSNSTSSTVSIHDNIGAVQEVRTECNDVVVKPEKEKKPSGVSCSECSLSFYSRMQLCNHVTTAHGIPAPLIHKNFEKEETFQAWLNVIKRTQDITFVHGSGSKNYRGRDQRVTYLQCSRSGDPKAIPHRNVKKPRGSIKCGKTCLAYIKVTQSLRHTHAYGPIKVEGCLSHSGHMIDPEMIELSQEEESAIQQLIERSSRNGPVDITLARAILYPCARFRLITDDKLLQVLPRWMWQIASEDEVREEVGWNGNVLDVEREDEEERQISQSNRIDDTYQGLHHQILDFDETDDFVSVE</sequence>
<dbReference type="PANTHER" id="PTHR33936:SF1">
    <property type="entry name" value="PROTEIN CBG06911"/>
    <property type="match status" value="1"/>
</dbReference>
<accession>A0A2A6CIW5</accession>
<dbReference type="PROSITE" id="PS00028">
    <property type="entry name" value="ZINC_FINGER_C2H2_1"/>
    <property type="match status" value="1"/>
</dbReference>
<reference evidence="2" key="1">
    <citation type="journal article" date="2008" name="Nat. Genet.">
        <title>The Pristionchus pacificus genome provides a unique perspective on nematode lifestyle and parasitism.</title>
        <authorList>
            <person name="Dieterich C."/>
            <person name="Clifton S.W."/>
            <person name="Schuster L.N."/>
            <person name="Chinwalla A."/>
            <person name="Delehaunty K."/>
            <person name="Dinkelacker I."/>
            <person name="Fulton L."/>
            <person name="Fulton R."/>
            <person name="Godfrey J."/>
            <person name="Minx P."/>
            <person name="Mitreva M."/>
            <person name="Roeseler W."/>
            <person name="Tian H."/>
            <person name="Witte H."/>
            <person name="Yang S.P."/>
            <person name="Wilson R.K."/>
            <person name="Sommer R.J."/>
        </authorList>
    </citation>
    <scope>NUCLEOTIDE SEQUENCE [LARGE SCALE GENOMIC DNA]</scope>
    <source>
        <strain evidence="2">PS312</strain>
    </source>
</reference>
<dbReference type="OrthoDB" id="5779882at2759"/>
<evidence type="ECO:0000313" key="2">
    <source>
        <dbReference type="Proteomes" id="UP000005239"/>
    </source>
</evidence>
<dbReference type="InterPro" id="IPR052797">
    <property type="entry name" value="RegFact_GeneExpr_CellDeath"/>
</dbReference>
<organism evidence="1 2">
    <name type="scientific">Pristionchus pacificus</name>
    <name type="common">Parasitic nematode worm</name>
    <dbReference type="NCBI Taxonomy" id="54126"/>
    <lineage>
        <taxon>Eukaryota</taxon>
        <taxon>Metazoa</taxon>
        <taxon>Ecdysozoa</taxon>
        <taxon>Nematoda</taxon>
        <taxon>Chromadorea</taxon>
        <taxon>Rhabditida</taxon>
        <taxon>Rhabditina</taxon>
        <taxon>Diplogasteromorpha</taxon>
        <taxon>Diplogasteroidea</taxon>
        <taxon>Neodiplogasteridae</taxon>
        <taxon>Pristionchus</taxon>
    </lineage>
</organism>
<evidence type="ECO:0000313" key="1">
    <source>
        <dbReference type="EnsemblMetazoa" id="PPA25235.1"/>
    </source>
</evidence>
<accession>A0A8R1YL05</accession>
<keyword evidence="2" id="KW-1185">Reference proteome</keyword>
<gene>
    <name evidence="1" type="primary">WBGene00114789</name>
</gene>
<proteinExistence type="predicted"/>